<evidence type="ECO:0000313" key="3">
    <source>
        <dbReference type="Proteomes" id="UP000249645"/>
    </source>
</evidence>
<name>A0A2W5FDR8_9SPHI</name>
<feature type="transmembrane region" description="Helical" evidence="1">
    <location>
        <begin position="250"/>
        <end position="277"/>
    </location>
</feature>
<dbReference type="EMBL" id="QFOI01000021">
    <property type="protein sequence ID" value="PZP51790.1"/>
    <property type="molecule type" value="Genomic_DNA"/>
</dbReference>
<proteinExistence type="predicted"/>
<gene>
    <name evidence="2" type="ORF">DI598_02375</name>
</gene>
<feature type="transmembrane region" description="Helical" evidence="1">
    <location>
        <begin position="189"/>
        <end position="206"/>
    </location>
</feature>
<comment type="caution">
    <text evidence="2">The sequence shown here is derived from an EMBL/GenBank/DDBJ whole genome shotgun (WGS) entry which is preliminary data.</text>
</comment>
<protein>
    <submittedName>
        <fullName evidence="2">Uncharacterized protein</fullName>
    </submittedName>
</protein>
<keyword evidence="1" id="KW-0472">Membrane</keyword>
<feature type="transmembrane region" description="Helical" evidence="1">
    <location>
        <begin position="313"/>
        <end position="331"/>
    </location>
</feature>
<feature type="transmembrane region" description="Helical" evidence="1">
    <location>
        <begin position="283"/>
        <end position="301"/>
    </location>
</feature>
<dbReference type="AlphaFoldDB" id="A0A2W5FDR8"/>
<feature type="transmembrane region" description="Helical" evidence="1">
    <location>
        <begin position="98"/>
        <end position="117"/>
    </location>
</feature>
<feature type="transmembrane region" description="Helical" evidence="1">
    <location>
        <begin position="55"/>
        <end position="78"/>
    </location>
</feature>
<organism evidence="2 3">
    <name type="scientific">Pseudopedobacter saltans</name>
    <dbReference type="NCBI Taxonomy" id="151895"/>
    <lineage>
        <taxon>Bacteria</taxon>
        <taxon>Pseudomonadati</taxon>
        <taxon>Bacteroidota</taxon>
        <taxon>Sphingobacteriia</taxon>
        <taxon>Sphingobacteriales</taxon>
        <taxon>Sphingobacteriaceae</taxon>
        <taxon>Pseudopedobacter</taxon>
    </lineage>
</organism>
<dbReference type="Proteomes" id="UP000249645">
    <property type="component" value="Unassembled WGS sequence"/>
</dbReference>
<feature type="transmembrane region" description="Helical" evidence="1">
    <location>
        <begin position="129"/>
        <end position="151"/>
    </location>
</feature>
<accession>A0A2W5FDR8</accession>
<feature type="transmembrane region" description="Helical" evidence="1">
    <location>
        <begin position="21"/>
        <end position="40"/>
    </location>
</feature>
<feature type="transmembrane region" description="Helical" evidence="1">
    <location>
        <begin position="337"/>
        <end position="356"/>
    </location>
</feature>
<sequence length="365" mass="42403">MNVISTIVSKTVIQDFYKKNTWWLLLLFLAAFGLVQNPILLHKELMLYIQSNTKISLLFAFTIFIYSINVVAFQNNVFQKAENRFVLNLSLLSKSKQLALSTTIQLSLLSPIITYSLSTISIGIIHSCYFNALLVLIVTIVSVIICTYSCLRNIHGYFLNIFPKINISISKKFVFFLWNYIWISQRKKLIWIKIVSLLILSIPVVRNNDDFQLSDFNIFWAASMSANLIILYDIFVFFNTDLRFIRQMPIPFYIFFLQILLTVIGIMLPECLLIWFYRESITGITWYQYSVYSIGTLILLYNVQWDKRNDFSNFMGIGAILLIGLVFLAAYKIYLLLGLGCLTLGLALFSTNYYSYQFENDKTKD</sequence>
<keyword evidence="1" id="KW-1133">Transmembrane helix</keyword>
<keyword evidence="1" id="KW-0812">Transmembrane</keyword>
<reference evidence="2 3" key="1">
    <citation type="submission" date="2017-11" db="EMBL/GenBank/DDBJ databases">
        <title>Infants hospitalized years apart are colonized by the same room-sourced microbial strains.</title>
        <authorList>
            <person name="Brooks B."/>
            <person name="Olm M.R."/>
            <person name="Firek B.A."/>
            <person name="Baker R."/>
            <person name="Thomas B.C."/>
            <person name="Morowitz M.J."/>
            <person name="Banfield J.F."/>
        </authorList>
    </citation>
    <scope>NUCLEOTIDE SEQUENCE [LARGE SCALE GENOMIC DNA]</scope>
    <source>
        <strain evidence="2">S2_009_000_R2_76</strain>
    </source>
</reference>
<feature type="transmembrane region" description="Helical" evidence="1">
    <location>
        <begin position="218"/>
        <end position="238"/>
    </location>
</feature>
<evidence type="ECO:0000313" key="2">
    <source>
        <dbReference type="EMBL" id="PZP51790.1"/>
    </source>
</evidence>
<evidence type="ECO:0000256" key="1">
    <source>
        <dbReference type="SAM" id="Phobius"/>
    </source>
</evidence>